<protein>
    <recommendedName>
        <fullName evidence="6">Transport permease protein</fullName>
    </recommendedName>
</protein>
<sequence length="287" mass="32431">MKLTVRVTEADLKELEELKKGNYLDMINYHSSKQIAVQSVKTIIYEEIRRNLRVWIQNIFSPFVTAFLYFLIFGYILGSKIGELNGVPYVNFLVPGFLVMPVMGAAFGNGVFTTFMRKYFKTMQYIQSAPVNVHSFIIGITVSGVLRGIVIAFLIWVASVIFTGSFYIYDPIMAVVILVLVCTIFSLAGMINAVYANTFEQINFIPTFILTPLTYLSGIFFDVKTLPSFFANLSLFNPIAYVVSSFRYTFLGTPEANLLGSVVFFMAIIIALYIYVVILLRKKLNLV</sequence>
<dbReference type="EMBL" id="NRHC01000019">
    <property type="protein sequence ID" value="RIY33982.1"/>
    <property type="molecule type" value="Genomic_DNA"/>
</dbReference>
<evidence type="ECO:0000256" key="3">
    <source>
        <dbReference type="ARBA" id="ARBA00022692"/>
    </source>
</evidence>
<dbReference type="NCBIfam" id="NF011648">
    <property type="entry name" value="PRK15066.1"/>
    <property type="match status" value="1"/>
</dbReference>
<feature type="transmembrane region" description="Helical" evidence="6">
    <location>
        <begin position="202"/>
        <end position="221"/>
    </location>
</feature>
<keyword evidence="9" id="KW-1185">Reference proteome</keyword>
<feature type="transmembrane region" description="Helical" evidence="6">
    <location>
        <begin position="175"/>
        <end position="195"/>
    </location>
</feature>
<dbReference type="InterPro" id="IPR052522">
    <property type="entry name" value="ABC-2_transport_permease"/>
</dbReference>
<evidence type="ECO:0000256" key="1">
    <source>
        <dbReference type="ARBA" id="ARBA00004141"/>
    </source>
</evidence>
<feature type="transmembrane region" description="Helical" evidence="6">
    <location>
        <begin position="89"/>
        <end position="115"/>
    </location>
</feature>
<keyword evidence="4 6" id="KW-1133">Transmembrane helix</keyword>
<feature type="transmembrane region" description="Helical" evidence="6">
    <location>
        <begin position="258"/>
        <end position="280"/>
    </location>
</feature>
<evidence type="ECO:0000256" key="2">
    <source>
        <dbReference type="ARBA" id="ARBA00007783"/>
    </source>
</evidence>
<reference evidence="8 9" key="1">
    <citation type="submission" date="2017-08" db="EMBL/GenBank/DDBJ databases">
        <title>Reclassification of Bisgaard taxon 37 and 44.</title>
        <authorList>
            <person name="Christensen H."/>
        </authorList>
    </citation>
    <scope>NUCLEOTIDE SEQUENCE [LARGE SCALE GENOMIC DNA]</scope>
    <source>
        <strain evidence="8 9">B96_3</strain>
    </source>
</reference>
<dbReference type="RefSeq" id="WP_119524581.1">
    <property type="nucleotide sequence ID" value="NZ_NRHC01000019.1"/>
</dbReference>
<dbReference type="Proteomes" id="UP000265691">
    <property type="component" value="Unassembled WGS sequence"/>
</dbReference>
<dbReference type="AlphaFoldDB" id="A0A3A1Y6V8"/>
<dbReference type="GO" id="GO:0043190">
    <property type="term" value="C:ATP-binding cassette (ABC) transporter complex"/>
    <property type="evidence" value="ECO:0007669"/>
    <property type="project" value="InterPro"/>
</dbReference>
<feature type="domain" description="ABC transmembrane type-2" evidence="7">
    <location>
        <begin position="53"/>
        <end position="283"/>
    </location>
</feature>
<organism evidence="8 9">
    <name type="scientific">Psittacicella hinzii</name>
    <dbReference type="NCBI Taxonomy" id="2028575"/>
    <lineage>
        <taxon>Bacteria</taxon>
        <taxon>Pseudomonadati</taxon>
        <taxon>Pseudomonadota</taxon>
        <taxon>Gammaproteobacteria</taxon>
        <taxon>Pasteurellales</taxon>
        <taxon>Psittacicellaceae</taxon>
        <taxon>Psittacicella</taxon>
    </lineage>
</organism>
<dbReference type="GO" id="GO:0140359">
    <property type="term" value="F:ABC-type transporter activity"/>
    <property type="evidence" value="ECO:0007669"/>
    <property type="project" value="InterPro"/>
</dbReference>
<dbReference type="PANTHER" id="PTHR43332">
    <property type="entry name" value="INNER MEMBRANE TRANSPORT PERMEASE YADH-RELATED"/>
    <property type="match status" value="1"/>
</dbReference>
<keyword evidence="5 6" id="KW-0472">Membrane</keyword>
<evidence type="ECO:0000259" key="7">
    <source>
        <dbReference type="PROSITE" id="PS51012"/>
    </source>
</evidence>
<evidence type="ECO:0000313" key="8">
    <source>
        <dbReference type="EMBL" id="RIY33982.1"/>
    </source>
</evidence>
<accession>A0A3A1Y6V8</accession>
<comment type="subcellular location">
    <subcellularLocation>
        <location evidence="6">Cell inner membrane</location>
        <topology evidence="6">Multi-pass membrane protein</topology>
    </subcellularLocation>
    <subcellularLocation>
        <location evidence="1">Membrane</location>
        <topology evidence="1">Multi-pass membrane protein</topology>
    </subcellularLocation>
</comment>
<proteinExistence type="inferred from homology"/>
<dbReference type="PROSITE" id="PS51012">
    <property type="entry name" value="ABC_TM2"/>
    <property type="match status" value="1"/>
</dbReference>
<keyword evidence="3 6" id="KW-0812">Transmembrane</keyword>
<feature type="transmembrane region" description="Helical" evidence="6">
    <location>
        <begin position="59"/>
        <end position="77"/>
    </location>
</feature>
<keyword evidence="6" id="KW-1003">Cell membrane</keyword>
<dbReference type="PANTHER" id="PTHR43332:SF2">
    <property type="entry name" value="INNER MEMBRANE TRANSPORT PERMEASE YADH"/>
    <property type="match status" value="1"/>
</dbReference>
<dbReference type="InterPro" id="IPR047817">
    <property type="entry name" value="ABC2_TM_bact-type"/>
</dbReference>
<gene>
    <name evidence="8" type="ORF">CKF54_01835</name>
</gene>
<comment type="similarity">
    <text evidence="2 6">Belongs to the ABC-2 integral membrane protein family.</text>
</comment>
<dbReference type="PIRSF" id="PIRSF006648">
    <property type="entry name" value="DrrB"/>
    <property type="match status" value="1"/>
</dbReference>
<evidence type="ECO:0000256" key="6">
    <source>
        <dbReference type="RuleBase" id="RU361157"/>
    </source>
</evidence>
<comment type="caution">
    <text evidence="8">The sequence shown here is derived from an EMBL/GenBank/DDBJ whole genome shotgun (WGS) entry which is preliminary data.</text>
</comment>
<evidence type="ECO:0000313" key="9">
    <source>
        <dbReference type="Proteomes" id="UP000265691"/>
    </source>
</evidence>
<dbReference type="Pfam" id="PF01061">
    <property type="entry name" value="ABC2_membrane"/>
    <property type="match status" value="1"/>
</dbReference>
<dbReference type="InterPro" id="IPR013525">
    <property type="entry name" value="ABC2_TM"/>
</dbReference>
<name>A0A3A1Y6V8_9GAMM</name>
<evidence type="ECO:0000256" key="5">
    <source>
        <dbReference type="ARBA" id="ARBA00023136"/>
    </source>
</evidence>
<feature type="transmembrane region" description="Helical" evidence="6">
    <location>
        <begin position="136"/>
        <end position="169"/>
    </location>
</feature>
<evidence type="ECO:0000256" key="4">
    <source>
        <dbReference type="ARBA" id="ARBA00022989"/>
    </source>
</evidence>
<dbReference type="PRINTS" id="PR00164">
    <property type="entry name" value="ABC2TRNSPORT"/>
</dbReference>
<dbReference type="InterPro" id="IPR000412">
    <property type="entry name" value="ABC_2_transport"/>
</dbReference>
<keyword evidence="6" id="KW-0813">Transport</keyword>
<dbReference type="OrthoDB" id="9804001at2"/>